<dbReference type="SUPFAM" id="SSF50370">
    <property type="entry name" value="Ricin B-like lectins"/>
    <property type="match status" value="1"/>
</dbReference>
<dbReference type="InterPro" id="IPR035992">
    <property type="entry name" value="Ricin_B-like_lectins"/>
</dbReference>
<dbReference type="InterPro" id="IPR000772">
    <property type="entry name" value="Ricin_B_lectin"/>
</dbReference>
<dbReference type="InterPro" id="IPR051913">
    <property type="entry name" value="GH2_Domain-Containing"/>
</dbReference>
<dbReference type="AlphaFoldDB" id="A0A6B2KZM7"/>
<dbReference type="Gene3D" id="2.80.10.50">
    <property type="match status" value="1"/>
</dbReference>
<dbReference type="Gene3D" id="3.20.20.80">
    <property type="entry name" value="Glycosidases"/>
    <property type="match status" value="1"/>
</dbReference>
<evidence type="ECO:0000259" key="4">
    <source>
        <dbReference type="SMART" id="SM00458"/>
    </source>
</evidence>
<organism evidence="5">
    <name type="scientific">Arcella intermedia</name>
    <dbReference type="NCBI Taxonomy" id="1963864"/>
    <lineage>
        <taxon>Eukaryota</taxon>
        <taxon>Amoebozoa</taxon>
        <taxon>Tubulinea</taxon>
        <taxon>Elardia</taxon>
        <taxon>Arcellinida</taxon>
        <taxon>Sphaerothecina</taxon>
        <taxon>Arcellidae</taxon>
        <taxon>Arcella</taxon>
    </lineage>
</organism>
<dbReference type="Gene3D" id="2.60.40.10">
    <property type="entry name" value="Immunoglobulins"/>
    <property type="match status" value="2"/>
</dbReference>
<dbReference type="SUPFAM" id="SSF49373">
    <property type="entry name" value="Invasin/intimin cell-adhesion fragments"/>
    <property type="match status" value="1"/>
</dbReference>
<dbReference type="PANTHER" id="PTHR42732">
    <property type="entry name" value="BETA-GALACTOSIDASE"/>
    <property type="match status" value="1"/>
</dbReference>
<dbReference type="SMART" id="SM00458">
    <property type="entry name" value="RICIN"/>
    <property type="match status" value="1"/>
</dbReference>
<dbReference type="EMBL" id="GIBP01001089">
    <property type="protein sequence ID" value="NDV30058.1"/>
    <property type="molecule type" value="Transcribed_RNA"/>
</dbReference>
<sequence length="643" mass="69610">MYTLISSVVSSVGNVIDHVSTDFGIRVVVFDKDKGLILNGKSVKVKGLCNHQDFAGVGTAVPDRINLFRVQKLKEMGANAWRMSHNPPNSELLDYTDQNGILVWDENRNFGDSEQYYSDVAILPLRDRNHPSIVIWSLCNEGGCMEGANDTAALNIATKMKNIILAIDDTRPISGAWNSDYNDLIWGWGPKVMDVQGINYNYGEIDQYHQLYPNKPMISSETASCTGARGIYITDDQAAHKSILSANGCVVQWWTTDATRDFVAGGFSWTGFDYKGEPTPYGWPEINSNFGTIDIAGFPKDTFWYYQSWWTSQPVLHVFPPWSKMKGPAGVNTAQCNAQDVKQQFQYGGSDTVAAPIVSLDGKMCVDATCADISVGCVPLGLKLCDPNDNNQKFYHLKDGSFKNVANGGCADLWDSGVGPQVGVYLCDGGQNQHWQLNGDLIKSETSGNRCFTVGTPQSVWVYTNADSAELFINGASQGKQKVPSLGNVEWNVNYVPGSIEVRSYDPNGKQIGNVTLSTPGAATSILLDVEVGQEGINADRQDVAMLRVLVVDSNGAIVPDANPVITFSVSGPGSILGVGNGDPSSHERDKASWRSAFNGLARVIVQASNQPGVIQVSASSPGLLPGKATITTHTPNLQKLSL</sequence>
<protein>
    <recommendedName>
        <fullName evidence="4">Ricin B lectin domain-containing protein</fullName>
    </recommendedName>
</protein>
<dbReference type="SUPFAM" id="SSF51445">
    <property type="entry name" value="(Trans)glycosidases"/>
    <property type="match status" value="1"/>
</dbReference>
<dbReference type="PRINTS" id="PR00132">
    <property type="entry name" value="GLHYDRLASE2"/>
</dbReference>
<feature type="domain" description="Ricin B lectin" evidence="4">
    <location>
        <begin position="313"/>
        <end position="438"/>
    </location>
</feature>
<dbReference type="PANTHER" id="PTHR42732:SF1">
    <property type="entry name" value="BETA-MANNOSIDASE"/>
    <property type="match status" value="1"/>
</dbReference>
<reference evidence="5" key="1">
    <citation type="journal article" date="2020" name="J. Eukaryot. Microbiol.">
        <title>De novo Sequencing, Assembly and Annotation of the Transcriptome for the Free-Living Testate Amoeba Arcella intermedia.</title>
        <authorList>
            <person name="Ribeiro G.M."/>
            <person name="Porfirio-Sousa A.L."/>
            <person name="Maurer-Alcala X.X."/>
            <person name="Katz L.A."/>
            <person name="Lahr D.J.G."/>
        </authorList>
    </citation>
    <scope>NUCLEOTIDE SEQUENCE</scope>
</reference>
<dbReference type="Pfam" id="PF18565">
    <property type="entry name" value="Glyco_hydro2_C5"/>
    <property type="match status" value="1"/>
</dbReference>
<proteinExistence type="inferred from homology"/>
<dbReference type="GO" id="GO:0004553">
    <property type="term" value="F:hydrolase activity, hydrolyzing O-glycosyl compounds"/>
    <property type="evidence" value="ECO:0007669"/>
    <property type="project" value="InterPro"/>
</dbReference>
<dbReference type="PROSITE" id="PS00608">
    <property type="entry name" value="GLYCOSYL_HYDROL_F2_2"/>
    <property type="match status" value="1"/>
</dbReference>
<evidence type="ECO:0000256" key="2">
    <source>
        <dbReference type="ARBA" id="ARBA00022801"/>
    </source>
</evidence>
<keyword evidence="3" id="KW-0326">Glycosidase</keyword>
<name>A0A6B2KZM7_9EUKA</name>
<dbReference type="InterPro" id="IPR032311">
    <property type="entry name" value="DUF4982"/>
</dbReference>
<dbReference type="InterPro" id="IPR023232">
    <property type="entry name" value="Glyco_hydro_2_AS"/>
</dbReference>
<dbReference type="InterPro" id="IPR006103">
    <property type="entry name" value="Glyco_hydro_2_cat"/>
</dbReference>
<evidence type="ECO:0000313" key="5">
    <source>
        <dbReference type="EMBL" id="NDV30058.1"/>
    </source>
</evidence>
<dbReference type="Pfam" id="PF16355">
    <property type="entry name" value="DUF4982"/>
    <property type="match status" value="1"/>
</dbReference>
<evidence type="ECO:0000256" key="3">
    <source>
        <dbReference type="ARBA" id="ARBA00023295"/>
    </source>
</evidence>
<dbReference type="GO" id="GO:0005975">
    <property type="term" value="P:carbohydrate metabolic process"/>
    <property type="evidence" value="ECO:0007669"/>
    <property type="project" value="InterPro"/>
</dbReference>
<dbReference type="InterPro" id="IPR008964">
    <property type="entry name" value="Invasin/intimin_cell_adhesion"/>
</dbReference>
<dbReference type="Pfam" id="PF02836">
    <property type="entry name" value="Glyco_hydro_2_C"/>
    <property type="match status" value="2"/>
</dbReference>
<dbReference type="InterPro" id="IPR040605">
    <property type="entry name" value="Glyco_hydro2_dom5"/>
</dbReference>
<dbReference type="PROSITE" id="PS50231">
    <property type="entry name" value="RICIN_B_LECTIN"/>
    <property type="match status" value="1"/>
</dbReference>
<dbReference type="InterPro" id="IPR006101">
    <property type="entry name" value="Glyco_hydro_2"/>
</dbReference>
<evidence type="ECO:0000256" key="1">
    <source>
        <dbReference type="ARBA" id="ARBA00007401"/>
    </source>
</evidence>
<comment type="similarity">
    <text evidence="1">Belongs to the glycosyl hydrolase 2 family.</text>
</comment>
<accession>A0A6B2KZM7</accession>
<dbReference type="InterPro" id="IPR013783">
    <property type="entry name" value="Ig-like_fold"/>
</dbReference>
<keyword evidence="2" id="KW-0378">Hydrolase</keyword>
<dbReference type="InterPro" id="IPR017853">
    <property type="entry name" value="GH"/>
</dbReference>